<accession>A0A7G6E6N4</accession>
<protein>
    <submittedName>
        <fullName evidence="3">Peptidoglycan DD-metalloendopeptidase family protein</fullName>
    </submittedName>
</protein>
<dbReference type="PANTHER" id="PTHR21666">
    <property type="entry name" value="PEPTIDASE-RELATED"/>
    <property type="match status" value="1"/>
</dbReference>
<dbReference type="CDD" id="cd12797">
    <property type="entry name" value="M23_peptidase"/>
    <property type="match status" value="1"/>
</dbReference>
<dbReference type="RefSeq" id="WP_034420987.1">
    <property type="nucleotide sequence ID" value="NZ_CP045798.1"/>
</dbReference>
<keyword evidence="1" id="KW-0812">Transmembrane</keyword>
<keyword evidence="4" id="KW-1185">Reference proteome</keyword>
<dbReference type="InterPro" id="IPR011055">
    <property type="entry name" value="Dup_hybrid_motif"/>
</dbReference>
<dbReference type="Gene3D" id="2.70.70.10">
    <property type="entry name" value="Glucose Permease (Domain IIA)"/>
    <property type="match status" value="1"/>
</dbReference>
<dbReference type="SUPFAM" id="SSF51261">
    <property type="entry name" value="Duplicated hybrid motif"/>
    <property type="match status" value="1"/>
</dbReference>
<dbReference type="AlphaFoldDB" id="A0A7G6E6N4"/>
<sequence length="363" mass="39333">MADPATITLAVRAVIAAATNKRTWKAVGVLVAAILTPFILIVVMIVSLLSAAADHNSNAIELCFNGGAISSRVPSDYATYIRDMQDSFAMLDTVISGISSLVEGGSIDSTRVKAIFYSLFFGSENLRMDSSDYRAFADCFVRYETRTRAVDNGDGTTSEEEYTVAVPLKSLPEIYGNLQSTLGRTITYEEQANASEIYYRINYGGSVPTYGEEFDAWVNGLPLSDAPFTGVDGFCSPLGENWRSMVTSEFGYRTDPFTGQRRGHSGLDMGASKGTPIHAALDGTVLFVRYKNTGYGYHLAIDHGGGFVTIYAHCSKILVAEGQIVKAGDIIAQVGSTGRSTGEHLHFEVRVNGEKQNPRNYLP</sequence>
<name>A0A7G6E6N4_THEFR</name>
<dbReference type="PANTHER" id="PTHR21666:SF270">
    <property type="entry name" value="MUREIN HYDROLASE ACTIVATOR ENVC"/>
    <property type="match status" value="1"/>
</dbReference>
<dbReference type="GO" id="GO:0004222">
    <property type="term" value="F:metalloendopeptidase activity"/>
    <property type="evidence" value="ECO:0007669"/>
    <property type="project" value="TreeGrafter"/>
</dbReference>
<feature type="transmembrane region" description="Helical" evidence="1">
    <location>
        <begin position="26"/>
        <end position="49"/>
    </location>
</feature>
<keyword evidence="1" id="KW-1133">Transmembrane helix</keyword>
<evidence type="ECO:0000256" key="1">
    <source>
        <dbReference type="SAM" id="Phobius"/>
    </source>
</evidence>
<evidence type="ECO:0000313" key="3">
    <source>
        <dbReference type="EMBL" id="QNB47738.1"/>
    </source>
</evidence>
<keyword evidence="1" id="KW-0472">Membrane</keyword>
<dbReference type="KEGG" id="tfr:BR63_16550"/>
<dbReference type="Proteomes" id="UP000515847">
    <property type="component" value="Chromosome"/>
</dbReference>
<dbReference type="Pfam" id="PF01551">
    <property type="entry name" value="Peptidase_M23"/>
    <property type="match status" value="1"/>
</dbReference>
<evidence type="ECO:0000259" key="2">
    <source>
        <dbReference type="Pfam" id="PF01551"/>
    </source>
</evidence>
<organism evidence="3 4">
    <name type="scientific">Thermanaerosceptrum fracticalcis</name>
    <dbReference type="NCBI Taxonomy" id="1712410"/>
    <lineage>
        <taxon>Bacteria</taxon>
        <taxon>Bacillati</taxon>
        <taxon>Bacillota</taxon>
        <taxon>Clostridia</taxon>
        <taxon>Eubacteriales</taxon>
        <taxon>Peptococcaceae</taxon>
        <taxon>Thermanaerosceptrum</taxon>
    </lineage>
</organism>
<dbReference type="InterPro" id="IPR016047">
    <property type="entry name" value="M23ase_b-sheet_dom"/>
</dbReference>
<dbReference type="InterPro" id="IPR050570">
    <property type="entry name" value="Cell_wall_metabolism_enzyme"/>
</dbReference>
<reference evidence="3 4" key="1">
    <citation type="journal article" date="2019" name="Front. Microbiol.">
        <title>Thermoanaerosceptrum fracticalcis gen. nov. sp. nov., a Novel Fumarate-Fermenting Microorganism From a Deep Fractured Carbonate Aquifer of the US Great Basin.</title>
        <authorList>
            <person name="Hamilton-Brehm S.D."/>
            <person name="Stewart L.E."/>
            <person name="Zavarin M."/>
            <person name="Caldwell M."/>
            <person name="Lawson P.A."/>
            <person name="Onstott T.C."/>
            <person name="Grzymski J."/>
            <person name="Neveux I."/>
            <person name="Lollar B.S."/>
            <person name="Russell C.E."/>
            <person name="Moser D.P."/>
        </authorList>
    </citation>
    <scope>NUCLEOTIDE SEQUENCE [LARGE SCALE GENOMIC DNA]</scope>
    <source>
        <strain evidence="3 4">DRI-13</strain>
    </source>
</reference>
<gene>
    <name evidence="3" type="ORF">BR63_16550</name>
</gene>
<dbReference type="OrthoDB" id="5623881at2"/>
<proteinExistence type="predicted"/>
<feature type="domain" description="M23ase beta-sheet core" evidence="2">
    <location>
        <begin position="263"/>
        <end position="358"/>
    </location>
</feature>
<dbReference type="EMBL" id="CP045798">
    <property type="protein sequence ID" value="QNB47738.1"/>
    <property type="molecule type" value="Genomic_DNA"/>
</dbReference>
<evidence type="ECO:0000313" key="4">
    <source>
        <dbReference type="Proteomes" id="UP000515847"/>
    </source>
</evidence>